<keyword evidence="3" id="KW-1185">Reference proteome</keyword>
<accession>A0A494YS69</accession>
<organism evidence="2 3">
    <name type="scientific">Oceanobacillus bengalensis</name>
    <dbReference type="NCBI Taxonomy" id="1435466"/>
    <lineage>
        <taxon>Bacteria</taxon>
        <taxon>Bacillati</taxon>
        <taxon>Bacillota</taxon>
        <taxon>Bacilli</taxon>
        <taxon>Bacillales</taxon>
        <taxon>Bacillaceae</taxon>
        <taxon>Oceanobacillus</taxon>
    </lineage>
</organism>
<dbReference type="Proteomes" id="UP000281813">
    <property type="component" value="Unassembled WGS sequence"/>
</dbReference>
<feature type="domain" description="Immunity protein Imm33" evidence="1">
    <location>
        <begin position="12"/>
        <end position="85"/>
    </location>
</feature>
<reference evidence="2 3" key="1">
    <citation type="journal article" date="2015" name="Antonie Van Leeuwenhoek">
        <title>Oceanobacillus bengalensis sp. nov., a bacterium isolated from seawater of the Bay of Bengal.</title>
        <authorList>
            <person name="Yongchang O."/>
            <person name="Xiang W."/>
            <person name="Wang G."/>
        </authorList>
    </citation>
    <scope>NUCLEOTIDE SEQUENCE [LARGE SCALE GENOMIC DNA]</scope>
    <source>
        <strain evidence="2 3">MCCC 1K00260</strain>
    </source>
</reference>
<dbReference type="AlphaFoldDB" id="A0A494YS69"/>
<evidence type="ECO:0000313" key="2">
    <source>
        <dbReference type="EMBL" id="RKQ12508.1"/>
    </source>
</evidence>
<dbReference type="PANTHER" id="PTHR38743:SF2">
    <property type="entry name" value="DUF2185 DOMAIN-CONTAINING PROTEIN"/>
    <property type="match status" value="1"/>
</dbReference>
<evidence type="ECO:0000259" key="1">
    <source>
        <dbReference type="Pfam" id="PF09951"/>
    </source>
</evidence>
<dbReference type="OrthoDB" id="4827574at2"/>
<proteinExistence type="predicted"/>
<comment type="caution">
    <text evidence="2">The sequence shown here is derived from an EMBL/GenBank/DDBJ whole genome shotgun (WGS) entry which is preliminary data.</text>
</comment>
<dbReference type="InterPro" id="IPR018689">
    <property type="entry name" value="Imm33_dom"/>
</dbReference>
<dbReference type="Pfam" id="PF09951">
    <property type="entry name" value="Imm33"/>
    <property type="match status" value="1"/>
</dbReference>
<evidence type="ECO:0000313" key="3">
    <source>
        <dbReference type="Proteomes" id="UP000281813"/>
    </source>
</evidence>
<dbReference type="EMBL" id="RBZO01000041">
    <property type="protein sequence ID" value="RKQ12508.1"/>
    <property type="molecule type" value="Genomic_DNA"/>
</dbReference>
<dbReference type="PANTHER" id="PTHR38743">
    <property type="entry name" value="SIMILAR TO GLYOXYLASE I FAMILY PROTEIN"/>
    <property type="match status" value="1"/>
</dbReference>
<sequence>MIKRFIDSNVGCIATDRITVDGCKVGFMYREEPLDGQPDSGWRFMAGDESEEYMGNPDNHSVYQVNTICNYDEDIIPLLHAAPGTNVLPFISCIKAPTSLNPISLYTLIVF</sequence>
<protein>
    <submittedName>
        <fullName evidence="2">DUF2185 domain-containing protein</fullName>
    </submittedName>
</protein>
<gene>
    <name evidence="2" type="ORF">D8M05_17955</name>
</gene>
<name>A0A494YS69_9BACI</name>